<comment type="caution">
    <text evidence="1">The sequence shown here is derived from an EMBL/GenBank/DDBJ whole genome shotgun (WGS) entry which is preliminary data.</text>
</comment>
<dbReference type="EMBL" id="PDKK01000006">
    <property type="protein sequence ID" value="RXK05428.1"/>
    <property type="molecule type" value="Genomic_DNA"/>
</dbReference>
<accession>A0A4Q1AQ27</accession>
<reference evidence="1 2" key="1">
    <citation type="submission" date="2017-10" db="EMBL/GenBank/DDBJ databases">
        <title>Genomics of the genus Arcobacter.</title>
        <authorList>
            <person name="Perez-Cataluna A."/>
            <person name="Figueras M.J."/>
        </authorList>
    </citation>
    <scope>NUCLEOTIDE SEQUENCE [LARGE SCALE GENOMIC DNA]</scope>
    <source>
        <strain evidence="1 2">CECT 8441</strain>
    </source>
</reference>
<sequence length="268" mass="30197">IIDNDKEETVEANSTLTVNKDYTQNIKENQINTVEKEKITTVKEDYEIFANKDLNTIVKRDKKTYIEENLSLSIRNILLKYIEKDVSDKYLENLFIQVANEMGVDISNSFHLDTTNALFEGINEITLEASSGISLRCGGNVATVDSSGIFFHTSNYVKNSPNNGVEGAEVVVEGDIINPRITNHYSTAISKQLEQILYMQADTTLKNGRSVKVTIQGLDKNDEVIAQETKTTTVNKNKIIQEFDTKQLKKAHNLEEDDIVKYTGEFSV</sequence>
<proteinExistence type="predicted"/>
<evidence type="ECO:0000313" key="2">
    <source>
        <dbReference type="Proteomes" id="UP000289758"/>
    </source>
</evidence>
<feature type="non-terminal residue" evidence="1">
    <location>
        <position position="1"/>
    </location>
</feature>
<dbReference type="SUPFAM" id="SSF69349">
    <property type="entry name" value="Phage fibre proteins"/>
    <property type="match status" value="1"/>
</dbReference>
<keyword evidence="2" id="KW-1185">Reference proteome</keyword>
<dbReference type="AlphaFoldDB" id="A0A4Q1AQ27"/>
<organism evidence="1 2">
    <name type="scientific">Halarcobacter ebronensis</name>
    <dbReference type="NCBI Taxonomy" id="1462615"/>
    <lineage>
        <taxon>Bacteria</taxon>
        <taxon>Pseudomonadati</taxon>
        <taxon>Campylobacterota</taxon>
        <taxon>Epsilonproteobacteria</taxon>
        <taxon>Campylobacterales</taxon>
        <taxon>Arcobacteraceae</taxon>
        <taxon>Halarcobacter</taxon>
    </lineage>
</organism>
<evidence type="ECO:0000313" key="1">
    <source>
        <dbReference type="EMBL" id="RXK05428.1"/>
    </source>
</evidence>
<name>A0A4Q1AQ27_9BACT</name>
<gene>
    <name evidence="1" type="ORF">CRV07_07910</name>
</gene>
<dbReference type="Proteomes" id="UP000289758">
    <property type="component" value="Unassembled WGS sequence"/>
</dbReference>
<protein>
    <submittedName>
        <fullName evidence="1">Type VI secretion system tip protein VgrG</fullName>
    </submittedName>
</protein>